<accession>A0ABQ9H5C6</accession>
<gene>
    <name evidence="4" type="ORF">PR048_020102</name>
</gene>
<feature type="domain" description="DDE Tnp4" evidence="3">
    <location>
        <begin position="27"/>
        <end position="139"/>
    </location>
</feature>
<evidence type="ECO:0000313" key="5">
    <source>
        <dbReference type="Proteomes" id="UP001159363"/>
    </source>
</evidence>
<organism evidence="4 5">
    <name type="scientific">Dryococelus australis</name>
    <dbReference type="NCBI Taxonomy" id="614101"/>
    <lineage>
        <taxon>Eukaryota</taxon>
        <taxon>Metazoa</taxon>
        <taxon>Ecdysozoa</taxon>
        <taxon>Arthropoda</taxon>
        <taxon>Hexapoda</taxon>
        <taxon>Insecta</taxon>
        <taxon>Pterygota</taxon>
        <taxon>Neoptera</taxon>
        <taxon>Polyneoptera</taxon>
        <taxon>Phasmatodea</taxon>
        <taxon>Verophasmatodea</taxon>
        <taxon>Anareolatae</taxon>
        <taxon>Phasmatidae</taxon>
        <taxon>Eurycanthinae</taxon>
        <taxon>Dryococelus</taxon>
    </lineage>
</organism>
<reference evidence="4 5" key="1">
    <citation type="submission" date="2023-02" db="EMBL/GenBank/DDBJ databases">
        <title>LHISI_Scaffold_Assembly.</title>
        <authorList>
            <person name="Stuart O.P."/>
            <person name="Cleave R."/>
            <person name="Magrath M.J.L."/>
            <person name="Mikheyev A.S."/>
        </authorList>
    </citation>
    <scope>NUCLEOTIDE SEQUENCE [LARGE SCALE GENOMIC DNA]</scope>
    <source>
        <strain evidence="4">Daus_M_001</strain>
        <tissue evidence="4">Leg muscle</tissue>
    </source>
</reference>
<comment type="cofactor">
    <cofactor evidence="1">
        <name>a divalent metal cation</name>
        <dbReference type="ChEBI" id="CHEBI:60240"/>
    </cofactor>
</comment>
<name>A0ABQ9H5C6_9NEOP</name>
<comment type="caution">
    <text evidence="4">The sequence shown here is derived from an EMBL/GenBank/DDBJ whole genome shotgun (WGS) entry which is preliminary data.</text>
</comment>
<keyword evidence="5" id="KW-1185">Reference proteome</keyword>
<sequence length="162" mass="17600">MPLNNCSKMESGRIIVFCTGNDSSNSQYYISVVLLAVADANYTFMYIDLGAIGKAADSTIFQDSTFGKALHVGSLNIPYPGTVTNALGPLSNVFVADKAFGISVNVMRPYPGNRLTDSQGIFNYRLSTAQRFLECAFGISNEQVEDVTSSNEFKIYKLCGCN</sequence>
<dbReference type="Pfam" id="PF13359">
    <property type="entry name" value="DDE_Tnp_4"/>
    <property type="match status" value="1"/>
</dbReference>
<evidence type="ECO:0000256" key="1">
    <source>
        <dbReference type="ARBA" id="ARBA00001968"/>
    </source>
</evidence>
<evidence type="ECO:0000256" key="2">
    <source>
        <dbReference type="ARBA" id="ARBA00022723"/>
    </source>
</evidence>
<dbReference type="InterPro" id="IPR027806">
    <property type="entry name" value="HARBI1_dom"/>
</dbReference>
<evidence type="ECO:0000313" key="4">
    <source>
        <dbReference type="EMBL" id="KAJ8879494.1"/>
    </source>
</evidence>
<keyword evidence="2" id="KW-0479">Metal-binding</keyword>
<dbReference type="Proteomes" id="UP001159363">
    <property type="component" value="Chromosome 6"/>
</dbReference>
<protein>
    <recommendedName>
        <fullName evidence="3">DDE Tnp4 domain-containing protein</fullName>
    </recommendedName>
</protein>
<evidence type="ECO:0000259" key="3">
    <source>
        <dbReference type="Pfam" id="PF13359"/>
    </source>
</evidence>
<proteinExistence type="predicted"/>
<dbReference type="EMBL" id="JARBHB010000007">
    <property type="protein sequence ID" value="KAJ8879494.1"/>
    <property type="molecule type" value="Genomic_DNA"/>
</dbReference>